<dbReference type="CDD" id="cd04301">
    <property type="entry name" value="NAT_SF"/>
    <property type="match status" value="1"/>
</dbReference>
<keyword evidence="3" id="KW-1185">Reference proteome</keyword>
<accession>A0ABS7PPL3</accession>
<name>A0ABS7PPL3_9SPHN</name>
<dbReference type="PROSITE" id="PS51186">
    <property type="entry name" value="GNAT"/>
    <property type="match status" value="1"/>
</dbReference>
<gene>
    <name evidence="2" type="ORF">K7G82_12705</name>
</gene>
<evidence type="ECO:0000313" key="2">
    <source>
        <dbReference type="EMBL" id="MBY8823158.1"/>
    </source>
</evidence>
<dbReference type="InterPro" id="IPR016181">
    <property type="entry name" value="Acyl_CoA_acyltransferase"/>
</dbReference>
<sequence length="180" mass="20237">MIESSSALLAGAVPKALRRQDVSLRLETADDLPFLRRLYGDHRAEELARANWPIEARERFLDSQFDHQRTHFTTQFPDCDYMIVLRGRSAASARPVGRLYLDRAATVWHLVDISLDPAIRGKGIGAALIAWIKASAPAIELHVARDNPRAEALYRRLGFVEHMSTSATHKRMGWRPPTGA</sequence>
<feature type="domain" description="N-acetyltransferase" evidence="1">
    <location>
        <begin position="22"/>
        <end position="177"/>
    </location>
</feature>
<organism evidence="2 3">
    <name type="scientific">Sphingomonas colocasiae</name>
    <dbReference type="NCBI Taxonomy" id="1848973"/>
    <lineage>
        <taxon>Bacteria</taxon>
        <taxon>Pseudomonadati</taxon>
        <taxon>Pseudomonadota</taxon>
        <taxon>Alphaproteobacteria</taxon>
        <taxon>Sphingomonadales</taxon>
        <taxon>Sphingomonadaceae</taxon>
        <taxon>Sphingomonas</taxon>
    </lineage>
</organism>
<dbReference type="RefSeq" id="WP_222990177.1">
    <property type="nucleotide sequence ID" value="NZ_JAINVV010000004.1"/>
</dbReference>
<dbReference type="Proteomes" id="UP000706039">
    <property type="component" value="Unassembled WGS sequence"/>
</dbReference>
<dbReference type="Gene3D" id="3.40.630.30">
    <property type="match status" value="1"/>
</dbReference>
<evidence type="ECO:0000259" key="1">
    <source>
        <dbReference type="PROSITE" id="PS51186"/>
    </source>
</evidence>
<dbReference type="InterPro" id="IPR000182">
    <property type="entry name" value="GNAT_dom"/>
</dbReference>
<proteinExistence type="predicted"/>
<dbReference type="EMBL" id="JAINVV010000004">
    <property type="protein sequence ID" value="MBY8823158.1"/>
    <property type="molecule type" value="Genomic_DNA"/>
</dbReference>
<protein>
    <submittedName>
        <fullName evidence="2">GNAT family N-acetyltransferase</fullName>
    </submittedName>
</protein>
<reference evidence="2 3" key="1">
    <citation type="submission" date="2021-08" db="EMBL/GenBank/DDBJ databases">
        <authorList>
            <person name="Tuo L."/>
        </authorList>
    </citation>
    <scope>NUCLEOTIDE SEQUENCE [LARGE SCALE GENOMIC DNA]</scope>
    <source>
        <strain evidence="2 3">JCM 31229</strain>
    </source>
</reference>
<evidence type="ECO:0000313" key="3">
    <source>
        <dbReference type="Proteomes" id="UP000706039"/>
    </source>
</evidence>
<dbReference type="Pfam" id="PF00583">
    <property type="entry name" value="Acetyltransf_1"/>
    <property type="match status" value="1"/>
</dbReference>
<comment type="caution">
    <text evidence="2">The sequence shown here is derived from an EMBL/GenBank/DDBJ whole genome shotgun (WGS) entry which is preliminary data.</text>
</comment>
<dbReference type="SUPFAM" id="SSF55729">
    <property type="entry name" value="Acyl-CoA N-acyltransferases (Nat)"/>
    <property type="match status" value="1"/>
</dbReference>